<proteinExistence type="predicted"/>
<evidence type="ECO:0000313" key="1">
    <source>
        <dbReference type="EMBL" id="QRF50416.1"/>
    </source>
</evidence>
<keyword evidence="2" id="KW-1185">Reference proteome</keyword>
<accession>A0ABX7ESX1</accession>
<sequence length="283" mass="31354">MIAFIGSVFSPYYHWSGRHDPEDHIAFNVALYGPQGHAWAMTERGKARLSRDRHSLAIGKSSFRYDGSGFVISFDEIFLPWPGQRLLPKRMRGDIRLAPDFLGARAYGLDRAGFHIWQPVAPNGRVTVACEALADGGWIGTGYHDMNHGARPLETDFSGWDWARGTTDDGRTVILYDSVLADGTNSRFGLVCGRDGAVAEFDPPSRKPLKRGFWGVGGGIACDGGASPVLKNALEDTPFYRRSLVETVIAGDPVEMMHETLDCRRLANPVVRMMLPFRMPRRA</sequence>
<dbReference type="CDD" id="cd21471">
    <property type="entry name" value="CrtC-like"/>
    <property type="match status" value="1"/>
</dbReference>
<dbReference type="Proteomes" id="UP000596351">
    <property type="component" value="Chromosome"/>
</dbReference>
<reference evidence="1 2" key="1">
    <citation type="submission" date="2018-09" db="EMBL/GenBank/DDBJ databases">
        <title>Rhizobium sp. MAE2-X.</title>
        <authorList>
            <person name="Lee Y."/>
            <person name="Jeon C.O."/>
        </authorList>
    </citation>
    <scope>NUCLEOTIDE SEQUENCE [LARGE SCALE GENOMIC DNA]</scope>
    <source>
        <strain evidence="1 2">MAE2-X</strain>
    </source>
</reference>
<dbReference type="SUPFAM" id="SSF159245">
    <property type="entry name" value="AttH-like"/>
    <property type="match status" value="1"/>
</dbReference>
<evidence type="ECO:0000313" key="2">
    <source>
        <dbReference type="Proteomes" id="UP000596351"/>
    </source>
</evidence>
<name>A0ABX7ESX1_9HYPH</name>
<dbReference type="RefSeq" id="WP_203017926.1">
    <property type="nucleotide sequence ID" value="NZ_CP032405.1"/>
</dbReference>
<protein>
    <submittedName>
        <fullName evidence="1">Carotenoid 1,2-hydratase</fullName>
    </submittedName>
</protein>
<organism evidence="1 2">
    <name type="scientific">Rhizobium rosettiformans</name>
    <dbReference type="NCBI Taxonomy" id="1368430"/>
    <lineage>
        <taxon>Bacteria</taxon>
        <taxon>Pseudomonadati</taxon>
        <taxon>Pseudomonadota</taxon>
        <taxon>Alphaproteobacteria</taxon>
        <taxon>Hyphomicrobiales</taxon>
        <taxon>Rhizobiaceae</taxon>
        <taxon>Rhizobium/Agrobacterium group</taxon>
        <taxon>Rhizobium</taxon>
    </lineage>
</organism>
<dbReference type="EMBL" id="CP032405">
    <property type="protein sequence ID" value="QRF50416.1"/>
    <property type="molecule type" value="Genomic_DNA"/>
</dbReference>
<gene>
    <name evidence="1" type="ORF">D4A92_02610</name>
</gene>